<gene>
    <name evidence="2" type="ORF">A2628_03565</name>
</gene>
<organism evidence="2 3">
    <name type="scientific">Candidatus Woesebacteria bacterium RIFCSPHIGHO2_01_FULL_40_22</name>
    <dbReference type="NCBI Taxonomy" id="1802499"/>
    <lineage>
        <taxon>Bacteria</taxon>
        <taxon>Candidatus Woeseibacteriota</taxon>
    </lineage>
</organism>
<protein>
    <recommendedName>
        <fullName evidence="1">YprB ribonuclease H-like domain-containing protein</fullName>
    </recommendedName>
</protein>
<dbReference type="Gene3D" id="3.30.420.10">
    <property type="entry name" value="Ribonuclease H-like superfamily/Ribonuclease H"/>
    <property type="match status" value="1"/>
</dbReference>
<sequence>MITEVFFDVETKKLFSEIDKFDPADLGVSIVSLYRRILDENYIEKEGKLMSFWEADFQKLWPIFQEANRIIGFNSINFDVPALEPYTNFPIKKLPHFDIMAKVKDVFGRRISLDSISKETLGREKSDIGVNAVLYWQTGGKENLKKLQRYCDDDVIITKELYDFVLKNGYLHFKDKWNTQRRVDLDFSYPKEKSQKQIGLF</sequence>
<dbReference type="GO" id="GO:0003676">
    <property type="term" value="F:nucleic acid binding"/>
    <property type="evidence" value="ECO:0007669"/>
    <property type="project" value="InterPro"/>
</dbReference>
<dbReference type="Proteomes" id="UP000179221">
    <property type="component" value="Unassembled WGS sequence"/>
</dbReference>
<comment type="caution">
    <text evidence="2">The sequence shown here is derived from an EMBL/GenBank/DDBJ whole genome shotgun (WGS) entry which is preliminary data.</text>
</comment>
<dbReference type="SUPFAM" id="SSF53098">
    <property type="entry name" value="Ribonuclease H-like"/>
    <property type="match status" value="1"/>
</dbReference>
<dbReference type="InterPro" id="IPR036397">
    <property type="entry name" value="RNaseH_sf"/>
</dbReference>
<reference evidence="2 3" key="1">
    <citation type="journal article" date="2016" name="Nat. Commun.">
        <title>Thousands of microbial genomes shed light on interconnected biogeochemical processes in an aquifer system.</title>
        <authorList>
            <person name="Anantharaman K."/>
            <person name="Brown C.T."/>
            <person name="Hug L.A."/>
            <person name="Sharon I."/>
            <person name="Castelle C.J."/>
            <person name="Probst A.J."/>
            <person name="Thomas B.C."/>
            <person name="Singh A."/>
            <person name="Wilkins M.J."/>
            <person name="Karaoz U."/>
            <person name="Brodie E.L."/>
            <person name="Williams K.H."/>
            <person name="Hubbard S.S."/>
            <person name="Banfield J.F."/>
        </authorList>
    </citation>
    <scope>NUCLEOTIDE SEQUENCE [LARGE SCALE GENOMIC DNA]</scope>
</reference>
<dbReference type="InterPro" id="IPR038720">
    <property type="entry name" value="YprB_RNase_H-like_dom"/>
</dbReference>
<feature type="domain" description="YprB ribonuclease H-like" evidence="1">
    <location>
        <begin position="5"/>
        <end position="163"/>
    </location>
</feature>
<evidence type="ECO:0000313" key="3">
    <source>
        <dbReference type="Proteomes" id="UP000179221"/>
    </source>
</evidence>
<name>A0A1F7YKY4_9BACT</name>
<accession>A0A1F7YKY4</accession>
<dbReference type="Pfam" id="PF13482">
    <property type="entry name" value="RNase_H_2"/>
    <property type="match status" value="1"/>
</dbReference>
<evidence type="ECO:0000259" key="1">
    <source>
        <dbReference type="Pfam" id="PF13482"/>
    </source>
</evidence>
<evidence type="ECO:0000313" key="2">
    <source>
        <dbReference type="EMBL" id="OGM27937.1"/>
    </source>
</evidence>
<dbReference type="EMBL" id="MGGL01000001">
    <property type="protein sequence ID" value="OGM27937.1"/>
    <property type="molecule type" value="Genomic_DNA"/>
</dbReference>
<dbReference type="AlphaFoldDB" id="A0A1F7YKY4"/>
<proteinExistence type="predicted"/>
<dbReference type="InterPro" id="IPR012337">
    <property type="entry name" value="RNaseH-like_sf"/>
</dbReference>